<proteinExistence type="predicted"/>
<evidence type="ECO:0000313" key="2">
    <source>
        <dbReference type="Proteomes" id="UP000035680"/>
    </source>
</evidence>
<evidence type="ECO:0000256" key="1">
    <source>
        <dbReference type="SAM" id="MobiDB-lite"/>
    </source>
</evidence>
<sequence length="331" mass="37608">MDVLIIKVIIRPSLDIIGGSILNLSHISIEKKIALDPKILIKDLCRKIMEKMDLGDLADQSQAFIQHSNMEYYPLKSLCPNINTEIGSVSTLFNQKLAVEILVPLRFKDIIKLQEIDVIYRNLFQYLLLKVPEIEDHIPDAVDKYFNDEGKGNPSLREVSLKTLLRINEEIIHAIKLYIGSMDEIPTPTPGEGRDSGISSISCEVDVRNHDSVDSGKDSNGGETPVLDDGNSNPMESQGNQEEVPSDTKPNKSRAVRFNKDTELPILENWYKILRGMPPVDCDFQNYASALNIISMRKDPNMITPDNISNWYKRKRQNERRQVYGRKQANE</sequence>
<protein>
    <submittedName>
        <fullName evidence="3">Homeobox domain-containing protein</fullName>
    </submittedName>
</protein>
<dbReference type="WBParaSite" id="SVE_0191100.1">
    <property type="protein sequence ID" value="SVE_0191100.1"/>
    <property type="gene ID" value="SVE_0191100"/>
</dbReference>
<feature type="compositionally biased region" description="Polar residues" evidence="1">
    <location>
        <begin position="230"/>
        <end position="243"/>
    </location>
</feature>
<keyword evidence="2" id="KW-1185">Reference proteome</keyword>
<organism evidence="2 3">
    <name type="scientific">Strongyloides venezuelensis</name>
    <name type="common">Threadworm</name>
    <dbReference type="NCBI Taxonomy" id="75913"/>
    <lineage>
        <taxon>Eukaryota</taxon>
        <taxon>Metazoa</taxon>
        <taxon>Ecdysozoa</taxon>
        <taxon>Nematoda</taxon>
        <taxon>Chromadorea</taxon>
        <taxon>Rhabditida</taxon>
        <taxon>Tylenchina</taxon>
        <taxon>Panagrolaimomorpha</taxon>
        <taxon>Strongyloidoidea</taxon>
        <taxon>Strongyloididae</taxon>
        <taxon>Strongyloides</taxon>
    </lineage>
</organism>
<evidence type="ECO:0000313" key="3">
    <source>
        <dbReference type="WBParaSite" id="SVE_0191100.1"/>
    </source>
</evidence>
<reference evidence="3" key="2">
    <citation type="submission" date="2015-08" db="UniProtKB">
        <authorList>
            <consortium name="WormBaseParasite"/>
        </authorList>
    </citation>
    <scope>IDENTIFICATION</scope>
</reference>
<name>A0A0K0EZF2_STRVS</name>
<reference evidence="2" key="1">
    <citation type="submission" date="2014-07" db="EMBL/GenBank/DDBJ databases">
        <authorList>
            <person name="Martin A.A"/>
            <person name="De Silva N."/>
        </authorList>
    </citation>
    <scope>NUCLEOTIDE SEQUENCE</scope>
</reference>
<dbReference type="AlphaFoldDB" id="A0A0K0EZF2"/>
<dbReference type="Proteomes" id="UP000035680">
    <property type="component" value="Unassembled WGS sequence"/>
</dbReference>
<feature type="region of interest" description="Disordered" evidence="1">
    <location>
        <begin position="210"/>
        <end position="257"/>
    </location>
</feature>
<accession>A0A0K0EZF2</accession>